<feature type="region of interest" description="Disordered" evidence="7">
    <location>
        <begin position="191"/>
        <end position="212"/>
    </location>
</feature>
<comment type="subcellular location">
    <subcellularLocation>
        <location evidence="1">Cell membrane</location>
        <topology evidence="1">Multi-pass membrane protein</topology>
    </subcellularLocation>
</comment>
<dbReference type="Proteomes" id="UP000320393">
    <property type="component" value="Unassembled WGS sequence"/>
</dbReference>
<feature type="transmembrane region" description="Helical" evidence="8">
    <location>
        <begin position="45"/>
        <end position="67"/>
    </location>
</feature>
<evidence type="ECO:0000256" key="5">
    <source>
        <dbReference type="ARBA" id="ARBA00022989"/>
    </source>
</evidence>
<comment type="caution">
    <text evidence="9">The sequence shown here is derived from an EMBL/GenBank/DDBJ whole genome shotgun (WGS) entry which is preliminary data.</text>
</comment>
<name>A0A537LGW9_9BACT</name>
<dbReference type="EMBL" id="VBAM01000496">
    <property type="protein sequence ID" value="TMJ07269.1"/>
    <property type="molecule type" value="Genomic_DNA"/>
</dbReference>
<protein>
    <submittedName>
        <fullName evidence="9">MFS transporter</fullName>
    </submittedName>
</protein>
<dbReference type="Gene3D" id="1.20.1250.20">
    <property type="entry name" value="MFS general substrate transporter like domains"/>
    <property type="match status" value="1"/>
</dbReference>
<keyword evidence="3" id="KW-1003">Cell membrane</keyword>
<evidence type="ECO:0000256" key="2">
    <source>
        <dbReference type="ARBA" id="ARBA00022448"/>
    </source>
</evidence>
<feature type="transmembrane region" description="Helical" evidence="8">
    <location>
        <begin position="12"/>
        <end position="33"/>
    </location>
</feature>
<keyword evidence="4 8" id="KW-0812">Transmembrane</keyword>
<dbReference type="Pfam" id="PF05977">
    <property type="entry name" value="MFS_3"/>
    <property type="match status" value="1"/>
</dbReference>
<dbReference type="InterPro" id="IPR010290">
    <property type="entry name" value="TM_effector"/>
</dbReference>
<evidence type="ECO:0000313" key="9">
    <source>
        <dbReference type="EMBL" id="TMJ07269.1"/>
    </source>
</evidence>
<evidence type="ECO:0000256" key="7">
    <source>
        <dbReference type="SAM" id="MobiDB-lite"/>
    </source>
</evidence>
<feature type="transmembrane region" description="Helical" evidence="8">
    <location>
        <begin position="79"/>
        <end position="96"/>
    </location>
</feature>
<dbReference type="PANTHER" id="PTHR23513:SF11">
    <property type="entry name" value="STAPHYLOFERRIN A TRANSPORTER"/>
    <property type="match status" value="1"/>
</dbReference>
<keyword evidence="2" id="KW-0813">Transport</keyword>
<evidence type="ECO:0000313" key="10">
    <source>
        <dbReference type="Proteomes" id="UP000320393"/>
    </source>
</evidence>
<feature type="transmembrane region" description="Helical" evidence="8">
    <location>
        <begin position="136"/>
        <end position="158"/>
    </location>
</feature>
<keyword evidence="5 8" id="KW-1133">Transmembrane helix</keyword>
<gene>
    <name evidence="9" type="ORF">E6H02_11650</name>
</gene>
<evidence type="ECO:0000256" key="4">
    <source>
        <dbReference type="ARBA" id="ARBA00022692"/>
    </source>
</evidence>
<feature type="transmembrane region" description="Helical" evidence="8">
    <location>
        <begin position="164"/>
        <end position="186"/>
    </location>
</feature>
<evidence type="ECO:0000256" key="8">
    <source>
        <dbReference type="SAM" id="Phobius"/>
    </source>
</evidence>
<feature type="non-terminal residue" evidence="9">
    <location>
        <position position="1"/>
    </location>
</feature>
<accession>A0A537LGW9</accession>
<proteinExistence type="predicted"/>
<evidence type="ECO:0000256" key="6">
    <source>
        <dbReference type="ARBA" id="ARBA00023136"/>
    </source>
</evidence>
<sequence>EGVGFIRSTAPVLRVLVTLGVLSLFAMNFNLFVPVLARSQLHLGASGFGFLMAAQGVGALVGSLIVAGASARGPQPSHLLWGVVLLCAGLLALSQVTRSDLAGVELLLAGLGMVLFTATANSTVQLETPHELRGRVMSAYALVFNGLAPFGALMMGAIVGTWGLPVGLIVGGGVGLGGTLTVRGLLRPRGIPMTVPGDPPMRGAGEEAGDGP</sequence>
<dbReference type="AlphaFoldDB" id="A0A537LGW9"/>
<keyword evidence="6 8" id="KW-0472">Membrane</keyword>
<feature type="transmembrane region" description="Helical" evidence="8">
    <location>
        <begin position="102"/>
        <end position="124"/>
    </location>
</feature>
<evidence type="ECO:0000256" key="1">
    <source>
        <dbReference type="ARBA" id="ARBA00004651"/>
    </source>
</evidence>
<organism evidence="9 10">
    <name type="scientific">Candidatus Segetimicrobium genomatis</name>
    <dbReference type="NCBI Taxonomy" id="2569760"/>
    <lineage>
        <taxon>Bacteria</taxon>
        <taxon>Bacillati</taxon>
        <taxon>Candidatus Sysuimicrobiota</taxon>
        <taxon>Candidatus Sysuimicrobiia</taxon>
        <taxon>Candidatus Sysuimicrobiales</taxon>
        <taxon>Candidatus Segetimicrobiaceae</taxon>
        <taxon>Candidatus Segetimicrobium</taxon>
    </lineage>
</organism>
<dbReference type="PANTHER" id="PTHR23513">
    <property type="entry name" value="INTEGRAL MEMBRANE EFFLUX PROTEIN-RELATED"/>
    <property type="match status" value="1"/>
</dbReference>
<dbReference type="GO" id="GO:0005886">
    <property type="term" value="C:plasma membrane"/>
    <property type="evidence" value="ECO:0007669"/>
    <property type="project" value="UniProtKB-SubCell"/>
</dbReference>
<evidence type="ECO:0000256" key="3">
    <source>
        <dbReference type="ARBA" id="ARBA00022475"/>
    </source>
</evidence>
<dbReference type="SUPFAM" id="SSF103473">
    <property type="entry name" value="MFS general substrate transporter"/>
    <property type="match status" value="1"/>
</dbReference>
<reference evidence="9 10" key="1">
    <citation type="journal article" date="2019" name="Nat. Microbiol.">
        <title>Mediterranean grassland soil C-N compound turnover is dependent on rainfall and depth, and is mediated by genomically divergent microorganisms.</title>
        <authorList>
            <person name="Diamond S."/>
            <person name="Andeer P.F."/>
            <person name="Li Z."/>
            <person name="Crits-Christoph A."/>
            <person name="Burstein D."/>
            <person name="Anantharaman K."/>
            <person name="Lane K.R."/>
            <person name="Thomas B.C."/>
            <person name="Pan C."/>
            <person name="Northen T.R."/>
            <person name="Banfield J.F."/>
        </authorList>
    </citation>
    <scope>NUCLEOTIDE SEQUENCE [LARGE SCALE GENOMIC DNA]</scope>
    <source>
        <strain evidence="9">NP_5</strain>
    </source>
</reference>
<dbReference type="InterPro" id="IPR036259">
    <property type="entry name" value="MFS_trans_sf"/>
</dbReference>